<keyword evidence="7" id="KW-0456">Lyase</keyword>
<evidence type="ECO:0000256" key="1">
    <source>
        <dbReference type="ARBA" id="ARBA00006924"/>
    </source>
</evidence>
<feature type="compositionally biased region" description="Basic residues" evidence="5">
    <location>
        <begin position="671"/>
        <end position="680"/>
    </location>
</feature>
<dbReference type="InterPro" id="IPR003000">
    <property type="entry name" value="Sirtuin"/>
</dbReference>
<reference evidence="7 8" key="1">
    <citation type="submission" date="2024-01" db="EMBL/GenBank/DDBJ databases">
        <authorList>
            <person name="Allen C."/>
            <person name="Tagirdzhanova G."/>
        </authorList>
    </citation>
    <scope>NUCLEOTIDE SEQUENCE [LARGE SCALE GENOMIC DNA]</scope>
    <source>
        <strain evidence="7 8">CBS 573.63</strain>
    </source>
</reference>
<sequence length="1128" mass="123251">MPTSQVLPGSAELLQEIADALWKAKKVVVVTGAGISTNSGIPDFRSKNGLYSMIQAQFEAVSASKDEQDKQDEQYEQGTEGKGNENDDSITTKPASKRRKIAPGDEQAGRVIIEQNATAHCIQNTKSPTKRRDRRGRTSKRTSTACEEGDTIYCAHRDFADNRESIVVQLPALDPKKFAQPLMTPDRVGSRHADSFRQSTATLPLSSSPLSSPPPFLFDPMDERQFDSTNLSSSNSSAAQSPICSSDADSDYEDATIAKSTMQPSLSTQSSFTSNKSALPFIKGRDLFDASIWADPIKTSVFYTFATTLRQKVRDVVPTRSHEFISHLRDTNKLVRCYTQNIDEIEEKVGLSTSLFLGPGKRGRFSARSSATRASLSLGPGKSGKVESCQESQAFPLELASSQESQSSTSSENLSASQSLQSQPQPGLKNLARNHDPCHRGVDCVFLHGSLRLLRCFRCGQTTPWDEAGLEDETMSGRQPSCPRCAGATAAREGRGKRALAVGKLRPDIVLYGEDHPNAHLISPIVQHDLSLTPDMLLILGTSLKVHGLKVLVREFAKAVHSRCGKVVFVNFTKPPESVWSDVIDYWVQWDCDTWVEDLKQKKPIMWLPPGSVTGDPKKKRTSLSAGVSAKGNKRDSDGVEAGEKCEPPCTVTADRSADSAGGGAGEDQKPRRRQGRPPKLKSENGKTEGENDSQNEAGKRVTETPALPSATSRVTPTDWKRESARKAKTGAPGEKKKRNRKRNDAIQPAVTRVGRADSEIEVWKTEQQSASFTGRTLLDKMSSATASVHFRASDAEATKRRPKEPHLAPGKLEIALSSLPRTDNPAASPPILRSCLPSLRRFEAMPLSEIPTNILPYTATALRPGQDKYSIRSAVKANPQVRQPKKIFESGGGPTGGPLLASAQSAAPLKRHNALKLTPTLRTSAPQVGQQRQELRHHTQESERRLRKGEKAPLLSKSVAASLSLEPVKDMSRPPAPQLSLAGASVGAGWSSIDRMAEQLKMSMKASWSDHVMSESVTPTQAAIAREPTITKVATAHRLPLQEAATAFTAPRSSLPPIREIFPDFLPMSRDTAFFHQDPLGTCYSYPPPWPREPQEWSCTNQVEREADEQLLAAAVERHSRSSRRPI</sequence>
<evidence type="ECO:0000256" key="4">
    <source>
        <dbReference type="PROSITE-ProRule" id="PRU00236"/>
    </source>
</evidence>
<evidence type="ECO:0000256" key="2">
    <source>
        <dbReference type="ARBA" id="ARBA00022679"/>
    </source>
</evidence>
<comment type="similarity">
    <text evidence="1">Belongs to the sirtuin family. Class I subfamily.</text>
</comment>
<evidence type="ECO:0000259" key="6">
    <source>
        <dbReference type="PROSITE" id="PS50305"/>
    </source>
</evidence>
<dbReference type="InterPro" id="IPR050134">
    <property type="entry name" value="NAD-dep_sirtuin_deacylases"/>
</dbReference>
<dbReference type="PROSITE" id="PS50305">
    <property type="entry name" value="SIRTUIN"/>
    <property type="match status" value="1"/>
</dbReference>
<feature type="region of interest" description="Disordered" evidence="5">
    <location>
        <begin position="62"/>
        <end position="144"/>
    </location>
</feature>
<proteinExistence type="inferred from homology"/>
<organism evidence="7 8">
    <name type="scientific">Sporothrix epigloea</name>
    <dbReference type="NCBI Taxonomy" id="1892477"/>
    <lineage>
        <taxon>Eukaryota</taxon>
        <taxon>Fungi</taxon>
        <taxon>Dikarya</taxon>
        <taxon>Ascomycota</taxon>
        <taxon>Pezizomycotina</taxon>
        <taxon>Sordariomycetes</taxon>
        <taxon>Sordariomycetidae</taxon>
        <taxon>Ophiostomatales</taxon>
        <taxon>Ophiostomataceae</taxon>
        <taxon>Sporothrix</taxon>
    </lineage>
</organism>
<feature type="compositionally biased region" description="Basic and acidic residues" evidence="5">
    <location>
        <begin position="633"/>
        <end position="647"/>
    </location>
</feature>
<gene>
    <name evidence="7" type="primary">HST3</name>
    <name evidence="7" type="ORF">SEPCBS57363_002186</name>
</gene>
<comment type="caution">
    <text evidence="4">Lacks conserved residue(s) required for the propagation of feature annotation.</text>
</comment>
<evidence type="ECO:0000256" key="3">
    <source>
        <dbReference type="ARBA" id="ARBA00023027"/>
    </source>
</evidence>
<feature type="region of interest" description="Disordered" evidence="5">
    <location>
        <begin position="792"/>
        <end position="811"/>
    </location>
</feature>
<feature type="region of interest" description="Disordered" evidence="5">
    <location>
        <begin position="180"/>
        <end position="249"/>
    </location>
</feature>
<feature type="compositionally biased region" description="Basic and acidic residues" evidence="5">
    <location>
        <begin position="934"/>
        <end position="945"/>
    </location>
</feature>
<feature type="compositionally biased region" description="Low complexity" evidence="5">
    <location>
        <begin position="228"/>
        <end position="246"/>
    </location>
</feature>
<feature type="compositionally biased region" description="Basic residues" evidence="5">
    <location>
        <begin position="128"/>
        <end position="140"/>
    </location>
</feature>
<dbReference type="Gene3D" id="3.40.50.1220">
    <property type="entry name" value="TPP-binding domain"/>
    <property type="match status" value="2"/>
</dbReference>
<feature type="compositionally biased region" description="Low complexity" evidence="5">
    <location>
        <begin position="366"/>
        <end position="378"/>
    </location>
</feature>
<feature type="compositionally biased region" description="Polar residues" evidence="5">
    <location>
        <begin position="115"/>
        <end position="125"/>
    </location>
</feature>
<comment type="caution">
    <text evidence="7">The sequence shown here is derived from an EMBL/GenBank/DDBJ whole genome shotgun (WGS) entry which is preliminary data.</text>
</comment>
<feature type="compositionally biased region" description="Low complexity" evidence="5">
    <location>
        <begin position="400"/>
        <end position="426"/>
    </location>
</feature>
<keyword evidence="2" id="KW-0808">Transferase</keyword>
<name>A0ABP0DEG1_9PEZI</name>
<dbReference type="Proteomes" id="UP001642501">
    <property type="component" value="Unassembled WGS sequence"/>
</dbReference>
<keyword evidence="3" id="KW-0520">NAD</keyword>
<feature type="region of interest" description="Disordered" evidence="5">
    <location>
        <begin position="606"/>
        <end position="757"/>
    </location>
</feature>
<keyword evidence="8" id="KW-1185">Reference proteome</keyword>
<protein>
    <submittedName>
        <fullName evidence="7">NAD-dependent deacetylase hst3</fullName>
        <ecNumber evidence="7">4.4.1.36</ecNumber>
    </submittedName>
</protein>
<dbReference type="EC" id="4.4.1.36" evidence="7"/>
<dbReference type="EMBL" id="CAWUOM010000027">
    <property type="protein sequence ID" value="CAK7266628.1"/>
    <property type="molecule type" value="Genomic_DNA"/>
</dbReference>
<evidence type="ECO:0000313" key="8">
    <source>
        <dbReference type="Proteomes" id="UP001642501"/>
    </source>
</evidence>
<feature type="region of interest" description="Disordered" evidence="5">
    <location>
        <begin position="923"/>
        <end position="954"/>
    </location>
</feature>
<dbReference type="SUPFAM" id="SSF52467">
    <property type="entry name" value="DHS-like NAD/FAD-binding domain"/>
    <property type="match status" value="1"/>
</dbReference>
<dbReference type="InterPro" id="IPR026590">
    <property type="entry name" value="Ssirtuin_cat_dom"/>
</dbReference>
<dbReference type="Pfam" id="PF02146">
    <property type="entry name" value="SIR2"/>
    <property type="match status" value="3"/>
</dbReference>
<evidence type="ECO:0000313" key="7">
    <source>
        <dbReference type="EMBL" id="CAK7266628.1"/>
    </source>
</evidence>
<feature type="region of interest" description="Disordered" evidence="5">
    <location>
        <begin position="400"/>
        <end position="432"/>
    </location>
</feature>
<feature type="region of interest" description="Disordered" evidence="5">
    <location>
        <begin position="364"/>
        <end position="385"/>
    </location>
</feature>
<accession>A0ABP0DEG1</accession>
<feature type="domain" description="Deacetylase sirtuin-type" evidence="6">
    <location>
        <begin position="7"/>
        <end position="602"/>
    </location>
</feature>
<dbReference type="PANTHER" id="PTHR11085:SF8">
    <property type="entry name" value="NAD-DEPENDENT HISTONE DEACETYLASE HST3"/>
    <property type="match status" value="1"/>
</dbReference>
<evidence type="ECO:0000256" key="5">
    <source>
        <dbReference type="SAM" id="MobiDB-lite"/>
    </source>
</evidence>
<dbReference type="InterPro" id="IPR029035">
    <property type="entry name" value="DHS-like_NAD/FAD-binding_dom"/>
</dbReference>
<dbReference type="GO" id="GO:0016829">
    <property type="term" value="F:lyase activity"/>
    <property type="evidence" value="ECO:0007669"/>
    <property type="project" value="UniProtKB-KW"/>
</dbReference>
<feature type="compositionally biased region" description="Polar residues" evidence="5">
    <location>
        <begin position="923"/>
        <end position="933"/>
    </location>
</feature>
<feature type="compositionally biased region" description="Basic and acidic residues" evidence="5">
    <location>
        <begin position="681"/>
        <end position="690"/>
    </location>
</feature>
<dbReference type="PANTHER" id="PTHR11085">
    <property type="entry name" value="NAD-DEPENDENT PROTEIN DEACYLASE SIRTUIN-5, MITOCHONDRIAL-RELATED"/>
    <property type="match status" value="1"/>
</dbReference>
<feature type="compositionally biased region" description="Basic and acidic residues" evidence="5">
    <location>
        <begin position="64"/>
        <end position="73"/>
    </location>
</feature>